<keyword evidence="2" id="KW-1185">Reference proteome</keyword>
<protein>
    <submittedName>
        <fullName evidence="1">BMP family ABC transporter substrate-binding protein</fullName>
    </submittedName>
</protein>
<reference evidence="1" key="1">
    <citation type="submission" date="2023-11" db="EMBL/GenBank/DDBJ databases">
        <title>Gracilibacillus pellucida a moderately halophilic bacterium isolated from saline soil in Xinjiang province.</title>
        <authorList>
            <person name="Zhang Z."/>
            <person name="Tan F."/>
            <person name="Wang Y."/>
            <person name="Xia M."/>
        </authorList>
    </citation>
    <scope>NUCLEOTIDE SEQUENCE</scope>
    <source>
        <strain evidence="1">S3-1-1</strain>
    </source>
</reference>
<evidence type="ECO:0000313" key="2">
    <source>
        <dbReference type="Proteomes" id="UP001277972"/>
    </source>
</evidence>
<name>A0ACC6M5C8_9BACI</name>
<comment type="caution">
    <text evidence="1">The sequence shown here is derived from an EMBL/GenBank/DDBJ whole genome shotgun (WGS) entry which is preliminary data.</text>
</comment>
<proteinExistence type="predicted"/>
<organism evidence="1 2">
    <name type="scientific">Gracilibacillus pellucidus</name>
    <dbReference type="NCBI Taxonomy" id="3095368"/>
    <lineage>
        <taxon>Bacteria</taxon>
        <taxon>Bacillati</taxon>
        <taxon>Bacillota</taxon>
        <taxon>Bacilli</taxon>
        <taxon>Bacillales</taxon>
        <taxon>Bacillaceae</taxon>
        <taxon>Gracilibacillus</taxon>
    </lineage>
</organism>
<evidence type="ECO:0000313" key="1">
    <source>
        <dbReference type="EMBL" id="MDX8046052.1"/>
    </source>
</evidence>
<sequence length="327" mass="36512">MEAKRQVRYILGITLFVVSILVILLIFKSNQILESMNTSKIESTKTLVLTSDKLDDQSWGSLAYKGKLRIEDQYNVAVEVLGNVDIEKDISTLVEKYVNDGFELIIGHGREFSEPFIEESDQFQGVQFVTIHGDNFSNNLAVYTFDQNEVEKAAGIAAALKTKTHKIGLIDPSSNGVQETVFLSGINLVDENIELLYEVVPERTSKSYAREIAASLIEQGVDVIYTKGNGYNPEVINYAKQHDVYTIGYLDDQSYMAKDSVLTSVMNNVPMAYDAIVRDYLSEAGIQPGKKILDEHDGVYGLAPLGPMFSQEEIHTLKQLTEVEIAY</sequence>
<dbReference type="Proteomes" id="UP001277972">
    <property type="component" value="Unassembled WGS sequence"/>
</dbReference>
<accession>A0ACC6M5C8</accession>
<gene>
    <name evidence="1" type="ORF">SH601_08625</name>
</gene>
<dbReference type="EMBL" id="JAWZSR010000004">
    <property type="protein sequence ID" value="MDX8046052.1"/>
    <property type="molecule type" value="Genomic_DNA"/>
</dbReference>